<evidence type="ECO:0000313" key="3">
    <source>
        <dbReference type="Proteomes" id="UP000518300"/>
    </source>
</evidence>
<comment type="caution">
    <text evidence="2">The sequence shown here is derived from an EMBL/GenBank/DDBJ whole genome shotgun (WGS) entry which is preliminary data.</text>
</comment>
<dbReference type="AlphaFoldDB" id="A0A848LT65"/>
<accession>A0A848LT65</accession>
<feature type="region of interest" description="Disordered" evidence="1">
    <location>
        <begin position="245"/>
        <end position="275"/>
    </location>
</feature>
<evidence type="ECO:0008006" key="4">
    <source>
        <dbReference type="Google" id="ProtNLM"/>
    </source>
</evidence>
<proteinExistence type="predicted"/>
<protein>
    <recommendedName>
        <fullName evidence="4">Lipoprotein</fullName>
    </recommendedName>
</protein>
<name>A0A848LT65_9BACT</name>
<evidence type="ECO:0000313" key="2">
    <source>
        <dbReference type="EMBL" id="NMO20881.1"/>
    </source>
</evidence>
<dbReference type="Proteomes" id="UP000518300">
    <property type="component" value="Unassembled WGS sequence"/>
</dbReference>
<reference evidence="2 3" key="1">
    <citation type="submission" date="2020-04" db="EMBL/GenBank/DDBJ databases">
        <title>Draft genome of Pyxidicoccus fallax type strain.</title>
        <authorList>
            <person name="Whitworth D.E."/>
        </authorList>
    </citation>
    <scope>NUCLEOTIDE SEQUENCE [LARGE SCALE GENOMIC DNA]</scope>
    <source>
        <strain evidence="2 3">DSM 14698</strain>
    </source>
</reference>
<organism evidence="2 3">
    <name type="scientific">Pyxidicoccus fallax</name>
    <dbReference type="NCBI Taxonomy" id="394095"/>
    <lineage>
        <taxon>Bacteria</taxon>
        <taxon>Pseudomonadati</taxon>
        <taxon>Myxococcota</taxon>
        <taxon>Myxococcia</taxon>
        <taxon>Myxococcales</taxon>
        <taxon>Cystobacterineae</taxon>
        <taxon>Myxococcaceae</taxon>
        <taxon>Pyxidicoccus</taxon>
    </lineage>
</organism>
<dbReference type="PROSITE" id="PS51257">
    <property type="entry name" value="PROKAR_LIPOPROTEIN"/>
    <property type="match status" value="1"/>
</dbReference>
<keyword evidence="3" id="KW-1185">Reference proteome</keyword>
<gene>
    <name evidence="2" type="ORF">HG543_39465</name>
</gene>
<dbReference type="EMBL" id="JABBJJ010000277">
    <property type="protein sequence ID" value="NMO20881.1"/>
    <property type="molecule type" value="Genomic_DNA"/>
</dbReference>
<sequence length="275" mass="30036">MTSYLRRLVYTGLGAVLCACASRPAPPVKSYTLGMSRADYRDYAGARANPCDAEPRWLSDELTAVNSLLSRFLRETENAARPEAPEHEQHVALLQEAMKTLPPVLAVHRGTLAKLPECGFRRSGAFPEIARRGAELVEAAGTRLTDAPRTLAAAQRKEAVRKWKEEGPAREASARGNWCPEKPQVGQAVAYYVRMDADGRTVAHFCDGHRVEQVSGGEPQLIEPEGLSRAMRRRVQPKAYLDAAANFPPEEMDRHPDLVPAKAAEPTGTAAGAKD</sequence>
<dbReference type="RefSeq" id="WP_169350086.1">
    <property type="nucleotide sequence ID" value="NZ_JABBJJ010000277.1"/>
</dbReference>
<evidence type="ECO:0000256" key="1">
    <source>
        <dbReference type="SAM" id="MobiDB-lite"/>
    </source>
</evidence>